<feature type="domain" description="Flavodoxin-like fold" evidence="7">
    <location>
        <begin position="1"/>
        <end position="199"/>
    </location>
</feature>
<accession>A0A4Q8L540</accession>
<dbReference type="HAMAP" id="MF_01216">
    <property type="entry name" value="Azoreductase_type1"/>
    <property type="match status" value="1"/>
</dbReference>
<dbReference type="InterPro" id="IPR023048">
    <property type="entry name" value="NADH:quinone_OxRdtase_FMN_depd"/>
</dbReference>
<dbReference type="GO" id="GO:0016655">
    <property type="term" value="F:oxidoreductase activity, acting on NAD(P)H, quinone or similar compound as acceptor"/>
    <property type="evidence" value="ECO:0007669"/>
    <property type="project" value="InterPro"/>
</dbReference>
<dbReference type="GO" id="GO:0009055">
    <property type="term" value="F:electron transfer activity"/>
    <property type="evidence" value="ECO:0007669"/>
    <property type="project" value="UniProtKB-UniRule"/>
</dbReference>
<keyword evidence="3 6" id="KW-0560">Oxidoreductase</keyword>
<reference evidence="8 9" key="1">
    <citation type="submission" date="2019-02" db="EMBL/GenBank/DDBJ databases">
        <title>WGS of Pseudoxanthomonas species novum from clinical isolates.</title>
        <authorList>
            <person name="Bernier A.-M."/>
            <person name="Bernard K."/>
            <person name="Vachon A."/>
        </authorList>
    </citation>
    <scope>NUCLEOTIDE SEQUENCE [LARGE SCALE GENOMIC DNA]</scope>
    <source>
        <strain evidence="8 9">NML171200</strain>
    </source>
</reference>
<evidence type="ECO:0000313" key="9">
    <source>
        <dbReference type="Proteomes" id="UP000292627"/>
    </source>
</evidence>
<protein>
    <recommendedName>
        <fullName evidence="6">FMN dependent NADH:quinone oxidoreductase</fullName>
        <ecNumber evidence="6">1.6.5.-</ecNumber>
    </recommendedName>
    <alternativeName>
        <fullName evidence="6">Azo-dye reductase</fullName>
    </alternativeName>
    <alternativeName>
        <fullName evidence="6">FMN-dependent NADH-azo compound oxidoreductase</fullName>
    </alternativeName>
    <alternativeName>
        <fullName evidence="6">FMN-dependent NADH-azoreductase</fullName>
        <ecNumber evidence="6">1.7.1.17</ecNumber>
    </alternativeName>
</protein>
<dbReference type="InterPro" id="IPR029039">
    <property type="entry name" value="Flavoprotein-like_sf"/>
</dbReference>
<comment type="function">
    <text evidence="6">Quinone reductase that provides resistance to thiol-specific stress caused by electrophilic quinones.</text>
</comment>
<feature type="binding site" evidence="6">
    <location>
        <begin position="15"/>
        <end position="17"/>
    </location>
    <ligand>
        <name>FMN</name>
        <dbReference type="ChEBI" id="CHEBI:58210"/>
    </ligand>
</feature>
<dbReference type="EMBL" id="SHMC01000011">
    <property type="protein sequence ID" value="TAA20144.1"/>
    <property type="molecule type" value="Genomic_DNA"/>
</dbReference>
<dbReference type="Pfam" id="PF02525">
    <property type="entry name" value="Flavodoxin_2"/>
    <property type="match status" value="1"/>
</dbReference>
<name>A0A4Q8L540_9GAMM</name>
<evidence type="ECO:0000256" key="2">
    <source>
        <dbReference type="ARBA" id="ARBA00022643"/>
    </source>
</evidence>
<evidence type="ECO:0000259" key="7">
    <source>
        <dbReference type="Pfam" id="PF02525"/>
    </source>
</evidence>
<dbReference type="PANTHER" id="PTHR43741">
    <property type="entry name" value="FMN-DEPENDENT NADH-AZOREDUCTASE 1"/>
    <property type="match status" value="1"/>
</dbReference>
<comment type="caution">
    <text evidence="6">Lacks conserved residue(s) required for the propagation of feature annotation.</text>
</comment>
<dbReference type="GO" id="GO:0010181">
    <property type="term" value="F:FMN binding"/>
    <property type="evidence" value="ECO:0007669"/>
    <property type="project" value="UniProtKB-UniRule"/>
</dbReference>
<dbReference type="EC" id="1.6.5.-" evidence="6"/>
<dbReference type="SUPFAM" id="SSF52218">
    <property type="entry name" value="Flavoproteins"/>
    <property type="match status" value="1"/>
</dbReference>
<evidence type="ECO:0000256" key="3">
    <source>
        <dbReference type="ARBA" id="ARBA00023002"/>
    </source>
</evidence>
<organism evidence="8 9">
    <name type="scientific">Pseudoxanthomonas winnipegensis</name>
    <dbReference type="NCBI Taxonomy" id="2480810"/>
    <lineage>
        <taxon>Bacteria</taxon>
        <taxon>Pseudomonadati</taxon>
        <taxon>Pseudomonadota</taxon>
        <taxon>Gammaproteobacteria</taxon>
        <taxon>Lysobacterales</taxon>
        <taxon>Lysobacteraceae</taxon>
        <taxon>Pseudoxanthomonas</taxon>
    </lineage>
</organism>
<evidence type="ECO:0000256" key="5">
    <source>
        <dbReference type="ARBA" id="ARBA00048542"/>
    </source>
</evidence>
<dbReference type="PANTHER" id="PTHR43741:SF4">
    <property type="entry name" value="FMN-DEPENDENT NADH:QUINONE OXIDOREDUCTASE"/>
    <property type="match status" value="1"/>
</dbReference>
<comment type="catalytic activity">
    <reaction evidence="5">
        <text>N,N-dimethyl-1,4-phenylenediamine + anthranilate + 2 NAD(+) = 2-(4-dimethylaminophenyl)diazenylbenzoate + 2 NADH + 2 H(+)</text>
        <dbReference type="Rhea" id="RHEA:55872"/>
        <dbReference type="ChEBI" id="CHEBI:15378"/>
        <dbReference type="ChEBI" id="CHEBI:15783"/>
        <dbReference type="ChEBI" id="CHEBI:16567"/>
        <dbReference type="ChEBI" id="CHEBI:57540"/>
        <dbReference type="ChEBI" id="CHEBI:57945"/>
        <dbReference type="ChEBI" id="CHEBI:71579"/>
        <dbReference type="EC" id="1.7.1.17"/>
    </reaction>
    <physiologicalReaction direction="right-to-left" evidence="5">
        <dbReference type="Rhea" id="RHEA:55874"/>
    </physiologicalReaction>
</comment>
<dbReference type="RefSeq" id="WP_130553039.1">
    <property type="nucleotide sequence ID" value="NZ_SHMC01000011.1"/>
</dbReference>
<keyword evidence="1 6" id="KW-0285">Flavoprotein</keyword>
<comment type="caution">
    <text evidence="8">The sequence shown here is derived from an EMBL/GenBank/DDBJ whole genome shotgun (WGS) entry which is preliminary data.</text>
</comment>
<dbReference type="AlphaFoldDB" id="A0A4Q8L540"/>
<dbReference type="Proteomes" id="UP000292627">
    <property type="component" value="Unassembled WGS sequence"/>
</dbReference>
<evidence type="ECO:0000256" key="4">
    <source>
        <dbReference type="ARBA" id="ARBA00023027"/>
    </source>
</evidence>
<comment type="subunit">
    <text evidence="6">Homodimer.</text>
</comment>
<comment type="similarity">
    <text evidence="6">Belongs to the azoreductase type 1 family.</text>
</comment>
<dbReference type="InterPro" id="IPR003680">
    <property type="entry name" value="Flavodoxin_fold"/>
</dbReference>
<keyword evidence="2 6" id="KW-0288">FMN</keyword>
<evidence type="ECO:0000256" key="1">
    <source>
        <dbReference type="ARBA" id="ARBA00022630"/>
    </source>
</evidence>
<comment type="catalytic activity">
    <reaction evidence="6">
        <text>2 a quinone + NADH + H(+) = 2 a 1,4-benzosemiquinone + NAD(+)</text>
        <dbReference type="Rhea" id="RHEA:65952"/>
        <dbReference type="ChEBI" id="CHEBI:15378"/>
        <dbReference type="ChEBI" id="CHEBI:57540"/>
        <dbReference type="ChEBI" id="CHEBI:57945"/>
        <dbReference type="ChEBI" id="CHEBI:132124"/>
        <dbReference type="ChEBI" id="CHEBI:134225"/>
    </reaction>
</comment>
<dbReference type="Gene3D" id="3.40.50.360">
    <property type="match status" value="1"/>
</dbReference>
<feature type="binding site" evidence="6">
    <location>
        <position position="9"/>
    </location>
    <ligand>
        <name>FMN</name>
        <dbReference type="ChEBI" id="CHEBI:58210"/>
    </ligand>
</feature>
<sequence>MKILHIDSSIQGDSSISRRLSAAIVSRLLAVAPDSRVIYRDLAMEPLPQFSPEVVAAMQDNDGHGTSAAAMARLREALDELLAADTIVVGAPMYNFSIPTQLKSWLDAIAVPGKTFSYGAEGVRGLLGDKRVIVASARGGIYEQGSPAAAAEHHETYLRAFFGFLGVTRFEVVRAEGVRLDPQIAAQAVSDALAQASQLLPT</sequence>
<dbReference type="EC" id="1.7.1.17" evidence="6"/>
<feature type="binding site" evidence="6">
    <location>
        <begin position="93"/>
        <end position="96"/>
    </location>
    <ligand>
        <name>FMN</name>
        <dbReference type="ChEBI" id="CHEBI:58210"/>
    </ligand>
</feature>
<keyword evidence="4 6" id="KW-0520">NAD</keyword>
<dbReference type="OrthoDB" id="9787136at2"/>
<evidence type="ECO:0000256" key="6">
    <source>
        <dbReference type="HAMAP-Rule" id="MF_01216"/>
    </source>
</evidence>
<dbReference type="GO" id="GO:0016652">
    <property type="term" value="F:oxidoreductase activity, acting on NAD(P)H as acceptor"/>
    <property type="evidence" value="ECO:0007669"/>
    <property type="project" value="UniProtKB-UniRule"/>
</dbReference>
<comment type="cofactor">
    <cofactor evidence="6">
        <name>FMN</name>
        <dbReference type="ChEBI" id="CHEBI:58210"/>
    </cofactor>
    <text evidence="6">Binds 1 FMN per subunit.</text>
</comment>
<evidence type="ECO:0000313" key="8">
    <source>
        <dbReference type="EMBL" id="TAA20144.1"/>
    </source>
</evidence>
<dbReference type="InterPro" id="IPR050104">
    <property type="entry name" value="FMN-dep_NADH:Q_OxRdtase_AzoR1"/>
</dbReference>
<proteinExistence type="inferred from homology"/>
<gene>
    <name evidence="6" type="primary">azoR</name>
    <name evidence="8" type="ORF">EA660_19145</name>
</gene>
<comment type="function">
    <text evidence="6">Also exhibits azoreductase activity. Catalyzes the reductive cleavage of the azo bond in aromatic azo compounds to the corresponding amines.</text>
</comment>